<evidence type="ECO:0000256" key="1">
    <source>
        <dbReference type="SAM" id="MobiDB-lite"/>
    </source>
</evidence>
<evidence type="ECO:0000313" key="2">
    <source>
        <dbReference type="EMBL" id="OKP05965.1"/>
    </source>
</evidence>
<proteinExistence type="predicted"/>
<feature type="compositionally biased region" description="Basic residues" evidence="1">
    <location>
        <begin position="195"/>
        <end position="216"/>
    </location>
</feature>
<feature type="region of interest" description="Disordered" evidence="1">
    <location>
        <begin position="174"/>
        <end position="224"/>
    </location>
</feature>
<dbReference type="EMBL" id="MNBE01000602">
    <property type="protein sequence ID" value="OKP05965.1"/>
    <property type="molecule type" value="Genomic_DNA"/>
</dbReference>
<organism evidence="2 3">
    <name type="scientific">Penicillium subrubescens</name>
    <dbReference type="NCBI Taxonomy" id="1316194"/>
    <lineage>
        <taxon>Eukaryota</taxon>
        <taxon>Fungi</taxon>
        <taxon>Dikarya</taxon>
        <taxon>Ascomycota</taxon>
        <taxon>Pezizomycotina</taxon>
        <taxon>Eurotiomycetes</taxon>
        <taxon>Eurotiomycetidae</taxon>
        <taxon>Eurotiales</taxon>
        <taxon>Aspergillaceae</taxon>
        <taxon>Penicillium</taxon>
    </lineage>
</organism>
<dbReference type="Proteomes" id="UP000186955">
    <property type="component" value="Unassembled WGS sequence"/>
</dbReference>
<evidence type="ECO:0000313" key="3">
    <source>
        <dbReference type="Proteomes" id="UP000186955"/>
    </source>
</evidence>
<dbReference type="AlphaFoldDB" id="A0A1Q5U0F7"/>
<reference evidence="2 3" key="1">
    <citation type="submission" date="2016-10" db="EMBL/GenBank/DDBJ databases">
        <title>Genome sequence of the ascomycete fungus Penicillium subrubescens.</title>
        <authorList>
            <person name="De Vries R.P."/>
            <person name="Peng M."/>
            <person name="Dilokpimol A."/>
            <person name="Hilden K."/>
            <person name="Makela M.R."/>
            <person name="Grigoriev I."/>
            <person name="Riley R."/>
            <person name="Granchi Z."/>
        </authorList>
    </citation>
    <scope>NUCLEOTIDE SEQUENCE [LARGE SCALE GENOMIC DNA]</scope>
    <source>
        <strain evidence="2 3">CBS 132785</strain>
    </source>
</reference>
<gene>
    <name evidence="2" type="ORF">PENSUB_6685</name>
</gene>
<dbReference type="STRING" id="1316194.A0A1Q5U0F7"/>
<comment type="caution">
    <text evidence="2">The sequence shown here is derived from an EMBL/GenBank/DDBJ whole genome shotgun (WGS) entry which is preliminary data.</text>
</comment>
<keyword evidence="3" id="KW-1185">Reference proteome</keyword>
<accession>A0A1Q5U0F7</accession>
<protein>
    <submittedName>
        <fullName evidence="2">Uncharacterized protein</fullName>
    </submittedName>
</protein>
<name>A0A1Q5U0F7_9EURO</name>
<sequence length="393" mass="44418">MGKANLPFDTNSLERLATQLKIKGPIIKEFDKTEMLQEMNLLHKRPDEKRLNQIFDEAKKHAPFGKKAIEVKFSDILGWGSGSTVQQSYFLTLNVYFMLTTPNELWNPKSKLGELLALTPHVKNKSVNMLCKFGDLEAYLDDISKYESGDSPLRNIYLGIFSLIRKAQLRGVLRQTGGRRPQTRSQTAATNSGKRGGKRRRIRPSIKHRNKRKRGHSPTESKNIELATSKVADMFSKLNLSDKYPQFGSNIREHVKERSDETESSTGASAIFRDLEVKSARPSESVELPTAEDPVNATFVELLRAFCMAIPTPLEWTSSKPPFTMTRGKARITAVADGQLSQLPDSKEFSHAILEVKPNVLRSRYFGNILRQVGLEMVTWIYHCNEAGKPLPR</sequence>